<dbReference type="PANTHER" id="PTHR47636">
    <property type="entry name" value="TRANSCRIPTIONAL REGULATORY PROTEIN RCO1"/>
    <property type="match status" value="1"/>
</dbReference>
<dbReference type="Pfam" id="PF00628">
    <property type="entry name" value="PHD"/>
    <property type="match status" value="1"/>
</dbReference>
<feature type="compositionally biased region" description="Polar residues" evidence="5">
    <location>
        <begin position="273"/>
        <end position="291"/>
    </location>
</feature>
<evidence type="ECO:0000313" key="7">
    <source>
        <dbReference type="EMBL" id="KAG0254465.1"/>
    </source>
</evidence>
<dbReference type="InterPro" id="IPR011011">
    <property type="entry name" value="Znf_FYVE_PHD"/>
</dbReference>
<keyword evidence="8" id="KW-1185">Reference proteome</keyword>
<evidence type="ECO:0000256" key="4">
    <source>
        <dbReference type="PROSITE-ProRule" id="PRU00146"/>
    </source>
</evidence>
<evidence type="ECO:0000313" key="8">
    <source>
        <dbReference type="Proteomes" id="UP000726737"/>
    </source>
</evidence>
<accession>A0A9P6U0I2</accession>
<proteinExistence type="predicted"/>
<dbReference type="InterPro" id="IPR019787">
    <property type="entry name" value="Znf_PHD-finger"/>
</dbReference>
<dbReference type="EMBL" id="JAAAJA010000402">
    <property type="protein sequence ID" value="KAG0254465.1"/>
    <property type="molecule type" value="Genomic_DNA"/>
</dbReference>
<dbReference type="SUPFAM" id="SSF57903">
    <property type="entry name" value="FYVE/PHD zinc finger"/>
    <property type="match status" value="1"/>
</dbReference>
<organism evidence="7 8">
    <name type="scientific">Mortierella polycephala</name>
    <dbReference type="NCBI Taxonomy" id="41804"/>
    <lineage>
        <taxon>Eukaryota</taxon>
        <taxon>Fungi</taxon>
        <taxon>Fungi incertae sedis</taxon>
        <taxon>Mucoromycota</taxon>
        <taxon>Mortierellomycotina</taxon>
        <taxon>Mortierellomycetes</taxon>
        <taxon>Mortierellales</taxon>
        <taxon>Mortierellaceae</taxon>
        <taxon>Mortierella</taxon>
    </lineage>
</organism>
<dbReference type="InterPro" id="IPR001965">
    <property type="entry name" value="Znf_PHD"/>
</dbReference>
<feature type="compositionally biased region" description="Low complexity" evidence="5">
    <location>
        <begin position="190"/>
        <end position="201"/>
    </location>
</feature>
<evidence type="ECO:0000256" key="3">
    <source>
        <dbReference type="ARBA" id="ARBA00022833"/>
    </source>
</evidence>
<evidence type="ECO:0000256" key="1">
    <source>
        <dbReference type="ARBA" id="ARBA00022723"/>
    </source>
</evidence>
<reference evidence="7" key="1">
    <citation type="journal article" date="2020" name="Fungal Divers.">
        <title>Resolving the Mortierellaceae phylogeny through synthesis of multi-gene phylogenetics and phylogenomics.</title>
        <authorList>
            <person name="Vandepol N."/>
            <person name="Liber J."/>
            <person name="Desiro A."/>
            <person name="Na H."/>
            <person name="Kennedy M."/>
            <person name="Barry K."/>
            <person name="Grigoriev I.V."/>
            <person name="Miller A.N."/>
            <person name="O'Donnell K."/>
            <person name="Stajich J.E."/>
            <person name="Bonito G."/>
        </authorList>
    </citation>
    <scope>NUCLEOTIDE SEQUENCE</scope>
    <source>
        <strain evidence="7">KOD948</strain>
    </source>
</reference>
<dbReference type="SMART" id="SM00249">
    <property type="entry name" value="PHD"/>
    <property type="match status" value="1"/>
</dbReference>
<name>A0A9P6U0I2_9FUNG</name>
<keyword evidence="3" id="KW-0862">Zinc</keyword>
<feature type="region of interest" description="Disordered" evidence="5">
    <location>
        <begin position="402"/>
        <end position="429"/>
    </location>
</feature>
<dbReference type="AlphaFoldDB" id="A0A9P6U0I2"/>
<dbReference type="CDD" id="cd15534">
    <property type="entry name" value="PHD2_PHF12_Rco1"/>
    <property type="match status" value="1"/>
</dbReference>
<feature type="compositionally biased region" description="Polar residues" evidence="5">
    <location>
        <begin position="1"/>
        <end position="20"/>
    </location>
</feature>
<dbReference type="InterPro" id="IPR052819">
    <property type="entry name" value="Chromatin_regulatory_protein"/>
</dbReference>
<dbReference type="GO" id="GO:0006357">
    <property type="term" value="P:regulation of transcription by RNA polymerase II"/>
    <property type="evidence" value="ECO:0007669"/>
    <property type="project" value="TreeGrafter"/>
</dbReference>
<dbReference type="PANTHER" id="PTHR47636:SF1">
    <property type="entry name" value="TRANSCRIPTIONAL REGULATORY PROTEIN RCO1"/>
    <property type="match status" value="1"/>
</dbReference>
<feature type="compositionally biased region" description="Basic and acidic residues" evidence="5">
    <location>
        <begin position="251"/>
        <end position="262"/>
    </location>
</feature>
<feature type="compositionally biased region" description="Low complexity" evidence="5">
    <location>
        <begin position="64"/>
        <end position="85"/>
    </location>
</feature>
<evidence type="ECO:0000256" key="2">
    <source>
        <dbReference type="ARBA" id="ARBA00022771"/>
    </source>
</evidence>
<feature type="compositionally biased region" description="Polar residues" evidence="5">
    <location>
        <begin position="95"/>
        <end position="111"/>
    </location>
</feature>
<dbReference type="GO" id="GO:0032221">
    <property type="term" value="C:Rpd3S complex"/>
    <property type="evidence" value="ECO:0007669"/>
    <property type="project" value="TreeGrafter"/>
</dbReference>
<feature type="region of interest" description="Disordered" evidence="5">
    <location>
        <begin position="1"/>
        <end position="118"/>
    </location>
</feature>
<evidence type="ECO:0000256" key="5">
    <source>
        <dbReference type="SAM" id="MobiDB-lite"/>
    </source>
</evidence>
<dbReference type="OrthoDB" id="5876363at2759"/>
<sequence length="677" mass="75619">MPTSTPLVQKASTSISSTHVYDSGFNHHHRTHHHQDASLPRQPQAQPHTQDSRATPFQELSMVSPPLSNSSDSPPPQQQKSSPVQLYFQPKEYNSESSPQNLPQNIPSKTQELARPPEEEKVMMRLDLRKIGCTFNDGYVPRKRLSRESSKRKSGTSIGTDATHTNVIQTTLNAGSWSAPKAVPVIASGTTPAPNATEPPNHLYRTVETIPWSTVDRSDITSAQEEMTTEHQSNGAMTENVALKRLSASLEPRHKVMSDDTRGSTSDGDDDYVSTSSQAAKRQSTSTSSPDPGSKKRTRNSNQGTAKKKKVQEETRKRLQAPVIKKQKSVQQVTAKEVVSLKDAMVATAADGGTVDNSPPPAPAGIFRQLLDNVNRANPKSFALPTDIQTFFKGVIANSDGEYEDKQDYKPRPKRTNNPSGTSAAEFDSTLELQDNHGDIRLCYRCNKSAMGGRFMISCDHCPLHWHLDCLSPPMASAPPNTRKWMCPNHAEHVLPRRRKRKDAVSMQVDDPKARNDGYIEVIPDPYSMSLWDGDTSGVQFRVPERTIKQSFIEKCQRVRQSIAEASVRQSAPPERQRLESSAWQFNLLVAAAMASEQTSESDVSVEPAQDNNQREKVQDAVLERLTDPAEREEYQRFRSFQRYLREHGAEDALKQWICQQEQHEQERIASQGLLNL</sequence>
<keyword evidence="2 4" id="KW-0863">Zinc-finger</keyword>
<dbReference type="Gene3D" id="2.30.30.1150">
    <property type="match status" value="1"/>
</dbReference>
<comment type="caution">
    <text evidence="7">The sequence shown here is derived from an EMBL/GenBank/DDBJ whole genome shotgun (WGS) entry which is preliminary data.</text>
</comment>
<keyword evidence="1" id="KW-0479">Metal-binding</keyword>
<feature type="region of interest" description="Disordered" evidence="5">
    <location>
        <begin position="249"/>
        <end position="327"/>
    </location>
</feature>
<feature type="region of interest" description="Disordered" evidence="5">
    <location>
        <begin position="190"/>
        <end position="210"/>
    </location>
</feature>
<dbReference type="Proteomes" id="UP000726737">
    <property type="component" value="Unassembled WGS sequence"/>
</dbReference>
<dbReference type="PROSITE" id="PS50016">
    <property type="entry name" value="ZF_PHD_2"/>
    <property type="match status" value="1"/>
</dbReference>
<dbReference type="GO" id="GO:0008270">
    <property type="term" value="F:zinc ion binding"/>
    <property type="evidence" value="ECO:0007669"/>
    <property type="project" value="UniProtKB-KW"/>
</dbReference>
<protein>
    <recommendedName>
        <fullName evidence="6">PHD-type domain-containing protein</fullName>
    </recommendedName>
</protein>
<evidence type="ECO:0000259" key="6">
    <source>
        <dbReference type="PROSITE" id="PS50016"/>
    </source>
</evidence>
<gene>
    <name evidence="7" type="ORF">BG011_005765</name>
</gene>
<feature type="domain" description="PHD-type" evidence="6">
    <location>
        <begin position="440"/>
        <end position="493"/>
    </location>
</feature>
<feature type="compositionally biased region" description="Polar residues" evidence="5">
    <location>
        <begin position="41"/>
        <end position="55"/>
    </location>
</feature>